<keyword evidence="6" id="KW-1185">Reference proteome</keyword>
<keyword evidence="1" id="KW-1133">Transmembrane helix</keyword>
<reference evidence="3 6" key="1">
    <citation type="submission" date="2016-08" db="EMBL/GenBank/DDBJ databases">
        <title>Candidatus Dactylopiibacterium carminicum genome sequence.</title>
        <authorList>
            <person name="Ramirez-Puebla S.T."/>
            <person name="Ormeno-Orrillo E."/>
            <person name="Vera-Ponce De Leon A."/>
            <person name="Luis L."/>
            <person name="Sanchez-Flores A."/>
            <person name="Monica R."/>
            <person name="Martinez-Romero E."/>
        </authorList>
    </citation>
    <scope>NUCLEOTIDE SEQUENCE [LARGE SCALE GENOMIC DNA]</scope>
    <source>
        <strain evidence="3">END1</strain>
    </source>
</reference>
<evidence type="ECO:0000313" key="4">
    <source>
        <dbReference type="EMBL" id="PAS94795.1"/>
    </source>
</evidence>
<dbReference type="Proteomes" id="UP000623509">
    <property type="component" value="Unassembled WGS sequence"/>
</dbReference>
<dbReference type="InterPro" id="IPR018639">
    <property type="entry name" value="DUF2062"/>
</dbReference>
<dbReference type="EMBL" id="NMRN01000004">
    <property type="protein sequence ID" value="PAS94795.1"/>
    <property type="molecule type" value="Genomic_DNA"/>
</dbReference>
<name>A0A272EXG0_9RHOO</name>
<gene>
    <name evidence="3" type="ORF">BGI27_03795</name>
    <name evidence="4" type="ORF">CGU29_02510</name>
</gene>
<dbReference type="AlphaFoldDB" id="A0A272EXG0"/>
<organism evidence="4 5">
    <name type="scientific">Candidatus Dactylopiibacterium carminicum</name>
    <dbReference type="NCBI Taxonomy" id="857335"/>
    <lineage>
        <taxon>Bacteria</taxon>
        <taxon>Pseudomonadati</taxon>
        <taxon>Pseudomonadota</taxon>
        <taxon>Betaproteobacteria</taxon>
        <taxon>Rhodocyclales</taxon>
        <taxon>Rhodocyclaceae</taxon>
        <taxon>Candidatus Dactylopiibacterium</taxon>
    </lineage>
</organism>
<comment type="caution">
    <text evidence="4">The sequence shown here is derived from an EMBL/GenBank/DDBJ whole genome shotgun (WGS) entry which is preliminary data.</text>
</comment>
<feature type="transmembrane region" description="Helical" evidence="1">
    <location>
        <begin position="73"/>
        <end position="95"/>
    </location>
</feature>
<evidence type="ECO:0000259" key="2">
    <source>
        <dbReference type="Pfam" id="PF09835"/>
    </source>
</evidence>
<dbReference type="EMBL" id="MDUX01000008">
    <property type="protein sequence ID" value="KAF7600186.1"/>
    <property type="molecule type" value="Genomic_DNA"/>
</dbReference>
<dbReference type="PANTHER" id="PTHR40547">
    <property type="entry name" value="SLL0298 PROTEIN"/>
    <property type="match status" value="1"/>
</dbReference>
<feature type="transmembrane region" description="Helical" evidence="1">
    <location>
        <begin position="139"/>
        <end position="162"/>
    </location>
</feature>
<evidence type="ECO:0000313" key="3">
    <source>
        <dbReference type="EMBL" id="KAF7600186.1"/>
    </source>
</evidence>
<reference evidence="4 5" key="2">
    <citation type="submission" date="2017-07" db="EMBL/GenBank/DDBJ databases">
        <title>Candidatus Dactylopiibacterium carminicum, a nitrogen-fixing symbiont of the cochineal insect Dactylopius coccus and Dactylopius opuntiae (Hemiptera: Coccoidea: Dactylopiidae).</title>
        <authorList>
            <person name="Vera A."/>
        </authorList>
    </citation>
    <scope>NUCLEOTIDE SEQUENCE [LARGE SCALE GENOMIC DNA]</scope>
    <source>
        <strain evidence="4 5">NFDCM</strain>
    </source>
</reference>
<dbReference type="OrthoDB" id="5296274at2"/>
<proteinExistence type="predicted"/>
<sequence>MFRLSSFRLSPMRIIRARPLRRFAPHLLDRSLWRATPHAVGMGMAVGFFFGFLIPVGQIFFAVLLSIFLRGNLLVAASSTFITNPLTTPLVYLVAWKLGGWMLSWLPQPLIEQAEDLAEDAVLVSNDLASTLGTASTEVLLGVVAISFLAAPLGYLIGWGVAHARQKTSRTKIPQEAS</sequence>
<evidence type="ECO:0000313" key="6">
    <source>
        <dbReference type="Proteomes" id="UP000623509"/>
    </source>
</evidence>
<protein>
    <submittedName>
        <fullName evidence="3">DUF2062 domain-containing protein</fullName>
    </submittedName>
</protein>
<evidence type="ECO:0000313" key="5">
    <source>
        <dbReference type="Proteomes" id="UP000216107"/>
    </source>
</evidence>
<dbReference type="Proteomes" id="UP000216107">
    <property type="component" value="Unassembled WGS sequence"/>
</dbReference>
<keyword evidence="1" id="KW-0812">Transmembrane</keyword>
<feature type="transmembrane region" description="Helical" evidence="1">
    <location>
        <begin position="39"/>
        <end position="66"/>
    </location>
</feature>
<evidence type="ECO:0000256" key="1">
    <source>
        <dbReference type="SAM" id="Phobius"/>
    </source>
</evidence>
<keyword evidence="1" id="KW-0472">Membrane</keyword>
<feature type="domain" description="DUF2062" evidence="2">
    <location>
        <begin position="20"/>
        <end position="168"/>
    </location>
</feature>
<dbReference type="PANTHER" id="PTHR40547:SF1">
    <property type="entry name" value="SLL0298 PROTEIN"/>
    <property type="match status" value="1"/>
</dbReference>
<dbReference type="Pfam" id="PF09835">
    <property type="entry name" value="DUF2062"/>
    <property type="match status" value="1"/>
</dbReference>
<accession>A0A272EXG0</accession>